<evidence type="ECO:0000313" key="2">
    <source>
        <dbReference type="Proteomes" id="UP001194468"/>
    </source>
</evidence>
<reference evidence="1" key="1">
    <citation type="submission" date="2019-10" db="EMBL/GenBank/DDBJ databases">
        <authorList>
            <consortium name="DOE Joint Genome Institute"/>
            <person name="Kuo A."/>
            <person name="Miyauchi S."/>
            <person name="Kiss E."/>
            <person name="Drula E."/>
            <person name="Kohler A."/>
            <person name="Sanchez-Garcia M."/>
            <person name="Andreopoulos B."/>
            <person name="Barry K.W."/>
            <person name="Bonito G."/>
            <person name="Buee M."/>
            <person name="Carver A."/>
            <person name="Chen C."/>
            <person name="Cichocki N."/>
            <person name="Clum A."/>
            <person name="Culley D."/>
            <person name="Crous P.W."/>
            <person name="Fauchery L."/>
            <person name="Girlanda M."/>
            <person name="Hayes R."/>
            <person name="Keri Z."/>
            <person name="LaButti K."/>
            <person name="Lipzen A."/>
            <person name="Lombard V."/>
            <person name="Magnuson J."/>
            <person name="Maillard F."/>
            <person name="Morin E."/>
            <person name="Murat C."/>
            <person name="Nolan M."/>
            <person name="Ohm R."/>
            <person name="Pangilinan J."/>
            <person name="Pereira M."/>
            <person name="Perotto S."/>
            <person name="Peter M."/>
            <person name="Riley R."/>
            <person name="Sitrit Y."/>
            <person name="Stielow B."/>
            <person name="Szollosi G."/>
            <person name="Zifcakova L."/>
            <person name="Stursova M."/>
            <person name="Spatafora J.W."/>
            <person name="Tedersoo L."/>
            <person name="Vaario L.-M."/>
            <person name="Yamada A."/>
            <person name="Yan M."/>
            <person name="Wang P."/>
            <person name="Xu J."/>
            <person name="Bruns T."/>
            <person name="Baldrian P."/>
            <person name="Vilgalys R."/>
            <person name="Henrissat B."/>
            <person name="Grigoriev I.V."/>
            <person name="Hibbett D."/>
            <person name="Nagy L.G."/>
            <person name="Martin F.M."/>
        </authorList>
    </citation>
    <scope>NUCLEOTIDE SEQUENCE</scope>
    <source>
        <strain evidence="1">BED1</strain>
    </source>
</reference>
<name>A0AAD4C4T8_BOLED</name>
<evidence type="ECO:0000313" key="1">
    <source>
        <dbReference type="EMBL" id="KAF8449092.1"/>
    </source>
</evidence>
<proteinExistence type="predicted"/>
<gene>
    <name evidence="1" type="ORF">L210DRAFT_3523874</name>
</gene>
<protein>
    <submittedName>
        <fullName evidence="1">Uncharacterized protein</fullName>
    </submittedName>
</protein>
<dbReference type="EMBL" id="WHUW01000003">
    <property type="protein sequence ID" value="KAF8449092.1"/>
    <property type="molecule type" value="Genomic_DNA"/>
</dbReference>
<comment type="caution">
    <text evidence="1">The sequence shown here is derived from an EMBL/GenBank/DDBJ whole genome shotgun (WGS) entry which is preliminary data.</text>
</comment>
<dbReference type="Proteomes" id="UP001194468">
    <property type="component" value="Unassembled WGS sequence"/>
</dbReference>
<accession>A0AAD4C4T8</accession>
<dbReference type="AlphaFoldDB" id="A0AAD4C4T8"/>
<reference evidence="1" key="2">
    <citation type="journal article" date="2020" name="Nat. Commun.">
        <title>Large-scale genome sequencing of mycorrhizal fungi provides insights into the early evolution of symbiotic traits.</title>
        <authorList>
            <person name="Miyauchi S."/>
            <person name="Kiss E."/>
            <person name="Kuo A."/>
            <person name="Drula E."/>
            <person name="Kohler A."/>
            <person name="Sanchez-Garcia M."/>
            <person name="Morin E."/>
            <person name="Andreopoulos B."/>
            <person name="Barry K.W."/>
            <person name="Bonito G."/>
            <person name="Buee M."/>
            <person name="Carver A."/>
            <person name="Chen C."/>
            <person name="Cichocki N."/>
            <person name="Clum A."/>
            <person name="Culley D."/>
            <person name="Crous P.W."/>
            <person name="Fauchery L."/>
            <person name="Girlanda M."/>
            <person name="Hayes R.D."/>
            <person name="Keri Z."/>
            <person name="LaButti K."/>
            <person name="Lipzen A."/>
            <person name="Lombard V."/>
            <person name="Magnuson J."/>
            <person name="Maillard F."/>
            <person name="Murat C."/>
            <person name="Nolan M."/>
            <person name="Ohm R.A."/>
            <person name="Pangilinan J."/>
            <person name="Pereira M.F."/>
            <person name="Perotto S."/>
            <person name="Peter M."/>
            <person name="Pfister S."/>
            <person name="Riley R."/>
            <person name="Sitrit Y."/>
            <person name="Stielow J.B."/>
            <person name="Szollosi G."/>
            <person name="Zifcakova L."/>
            <person name="Stursova M."/>
            <person name="Spatafora J.W."/>
            <person name="Tedersoo L."/>
            <person name="Vaario L.M."/>
            <person name="Yamada A."/>
            <person name="Yan M."/>
            <person name="Wang P."/>
            <person name="Xu J."/>
            <person name="Bruns T."/>
            <person name="Baldrian P."/>
            <person name="Vilgalys R."/>
            <person name="Dunand C."/>
            <person name="Henrissat B."/>
            <person name="Grigoriev I.V."/>
            <person name="Hibbett D."/>
            <person name="Nagy L.G."/>
            <person name="Martin F.M."/>
        </authorList>
    </citation>
    <scope>NUCLEOTIDE SEQUENCE</scope>
    <source>
        <strain evidence="1">BED1</strain>
    </source>
</reference>
<sequence length="100" mass="11430">MRLEFFLMMAMPSVGGGGRLLSSSPGPSVHGQCFWLFIFAVSAWTVIMAEQLCVKREMTEGLVISAPTWRWVGFCVETNPNLRRMARHRQTPKSRRDKTR</sequence>
<organism evidence="1 2">
    <name type="scientific">Boletus edulis BED1</name>
    <dbReference type="NCBI Taxonomy" id="1328754"/>
    <lineage>
        <taxon>Eukaryota</taxon>
        <taxon>Fungi</taxon>
        <taxon>Dikarya</taxon>
        <taxon>Basidiomycota</taxon>
        <taxon>Agaricomycotina</taxon>
        <taxon>Agaricomycetes</taxon>
        <taxon>Agaricomycetidae</taxon>
        <taxon>Boletales</taxon>
        <taxon>Boletineae</taxon>
        <taxon>Boletaceae</taxon>
        <taxon>Boletoideae</taxon>
        <taxon>Boletus</taxon>
    </lineage>
</organism>
<keyword evidence="2" id="KW-1185">Reference proteome</keyword>